<dbReference type="PROSITE" id="PS50042">
    <property type="entry name" value="CNMP_BINDING_3"/>
    <property type="match status" value="1"/>
</dbReference>
<dbReference type="InterPro" id="IPR000595">
    <property type="entry name" value="cNMP-bd_dom"/>
</dbReference>
<feature type="compositionally biased region" description="Basic and acidic residues" evidence="1">
    <location>
        <begin position="1"/>
        <end position="12"/>
    </location>
</feature>
<dbReference type="Gene3D" id="2.60.120.10">
    <property type="entry name" value="Jelly Rolls"/>
    <property type="match status" value="1"/>
</dbReference>
<organism evidence="3 4">
    <name type="scientific">Romanomermis culicivorax</name>
    <name type="common">Nematode worm</name>
    <dbReference type="NCBI Taxonomy" id="13658"/>
    <lineage>
        <taxon>Eukaryota</taxon>
        <taxon>Metazoa</taxon>
        <taxon>Ecdysozoa</taxon>
        <taxon>Nematoda</taxon>
        <taxon>Enoplea</taxon>
        <taxon>Dorylaimia</taxon>
        <taxon>Mermithida</taxon>
        <taxon>Mermithoidea</taxon>
        <taxon>Mermithidae</taxon>
        <taxon>Romanomermis</taxon>
    </lineage>
</organism>
<dbReference type="InterPro" id="IPR014710">
    <property type="entry name" value="RmlC-like_jellyroll"/>
</dbReference>
<dbReference type="WBParaSite" id="nRc.2.0.1.t17669-RA">
    <property type="protein sequence ID" value="nRc.2.0.1.t17669-RA"/>
    <property type="gene ID" value="nRc.2.0.1.g17669"/>
</dbReference>
<name>A0A915ITZ6_ROMCU</name>
<evidence type="ECO:0000313" key="4">
    <source>
        <dbReference type="WBParaSite" id="nRc.2.0.1.t17669-RA"/>
    </source>
</evidence>
<evidence type="ECO:0000313" key="3">
    <source>
        <dbReference type="Proteomes" id="UP000887565"/>
    </source>
</evidence>
<feature type="region of interest" description="Disordered" evidence="1">
    <location>
        <begin position="1"/>
        <end position="35"/>
    </location>
</feature>
<accession>A0A915ITZ6</accession>
<protein>
    <submittedName>
        <fullName evidence="4">Cyclic nucleotide-binding domain-containing protein</fullName>
    </submittedName>
</protein>
<reference evidence="4" key="1">
    <citation type="submission" date="2022-11" db="UniProtKB">
        <authorList>
            <consortium name="WormBaseParasite"/>
        </authorList>
    </citation>
    <scope>IDENTIFICATION</scope>
</reference>
<proteinExistence type="predicted"/>
<sequence length="74" mass="7773">MESKAKIDDGGARDTTQINGHGWQPTTKNGHRGGSLPINLGTVCTLKEGDDFGKLALVNDAPRAATIVLNENNA</sequence>
<dbReference type="Proteomes" id="UP000887565">
    <property type="component" value="Unplaced"/>
</dbReference>
<dbReference type="AlphaFoldDB" id="A0A915ITZ6"/>
<feature type="domain" description="Cyclic nucleotide-binding" evidence="2">
    <location>
        <begin position="34"/>
        <end position="74"/>
    </location>
</feature>
<evidence type="ECO:0000256" key="1">
    <source>
        <dbReference type="SAM" id="MobiDB-lite"/>
    </source>
</evidence>
<keyword evidence="3" id="KW-1185">Reference proteome</keyword>
<feature type="compositionally biased region" description="Polar residues" evidence="1">
    <location>
        <begin position="14"/>
        <end position="28"/>
    </location>
</feature>
<evidence type="ECO:0000259" key="2">
    <source>
        <dbReference type="PROSITE" id="PS50042"/>
    </source>
</evidence>